<feature type="binding site" evidence="5">
    <location>
        <position position="203"/>
    </location>
    <ligand>
        <name>NAD(+)</name>
        <dbReference type="ChEBI" id="CHEBI:57540"/>
    </ligand>
</feature>
<dbReference type="EMBL" id="BIFQ01000001">
    <property type="protein sequence ID" value="GCE05555.1"/>
    <property type="molecule type" value="Genomic_DNA"/>
</dbReference>
<dbReference type="OrthoDB" id="9800167at2"/>
<accession>A0A401ZFA6</accession>
<dbReference type="InterPro" id="IPR036188">
    <property type="entry name" value="FAD/NAD-bd_sf"/>
</dbReference>
<evidence type="ECO:0000256" key="4">
    <source>
        <dbReference type="ARBA" id="ARBA00023002"/>
    </source>
</evidence>
<dbReference type="PRINTS" id="PR00411">
    <property type="entry name" value="PNDRDTASEI"/>
</dbReference>
<keyword evidence="3 5" id="KW-0274">FAD</keyword>
<dbReference type="GO" id="GO:0003955">
    <property type="term" value="F:NAD(P)H dehydrogenase (quinone) activity"/>
    <property type="evidence" value="ECO:0007669"/>
    <property type="project" value="TreeGrafter"/>
</dbReference>
<comment type="cofactor">
    <cofactor evidence="5">
        <name>FAD</name>
        <dbReference type="ChEBI" id="CHEBI:57692"/>
    </cofactor>
    <text evidence="5">Binds 1 FAD per subunit.</text>
</comment>
<evidence type="ECO:0000259" key="7">
    <source>
        <dbReference type="Pfam" id="PF02852"/>
    </source>
</evidence>
<feature type="binding site" evidence="5">
    <location>
        <position position="311"/>
    </location>
    <ligand>
        <name>FAD</name>
        <dbReference type="ChEBI" id="CHEBI:57692"/>
    </ligand>
</feature>
<keyword evidence="5" id="KW-0547">Nucleotide-binding</keyword>
<name>A0A401ZFA6_9CHLR</name>
<evidence type="ECO:0000256" key="6">
    <source>
        <dbReference type="PIRSR" id="PIRSR000350-4"/>
    </source>
</evidence>
<reference evidence="10" key="1">
    <citation type="submission" date="2018-12" db="EMBL/GenBank/DDBJ databases">
        <title>Tengunoibacter tsumagoiensis gen. nov., sp. nov., Dictyobacter kobayashii sp. nov., D. alpinus sp. nov., and D. joshuensis sp. nov. and description of Dictyobacteraceae fam. nov. within the order Ktedonobacterales isolated from Tengu-no-mugimeshi.</title>
        <authorList>
            <person name="Wang C.M."/>
            <person name="Zheng Y."/>
            <person name="Sakai Y."/>
            <person name="Toyoda A."/>
            <person name="Minakuchi Y."/>
            <person name="Abe K."/>
            <person name="Yokota A."/>
            <person name="Yabe S."/>
        </authorList>
    </citation>
    <scope>NUCLEOTIDE SEQUENCE [LARGE SCALE GENOMIC DNA]</scope>
    <source>
        <strain evidence="10">S-27</strain>
    </source>
</reference>
<dbReference type="PIRSF" id="PIRSF000350">
    <property type="entry name" value="Mercury_reductase_MerA"/>
    <property type="match status" value="1"/>
</dbReference>
<gene>
    <name evidence="9" type="ORF">KDAU_28840</name>
</gene>
<evidence type="ECO:0000313" key="10">
    <source>
        <dbReference type="Proteomes" id="UP000287224"/>
    </source>
</evidence>
<dbReference type="SUPFAM" id="SSF55424">
    <property type="entry name" value="FAD/NAD-linked reductases, dimerisation (C-terminal) domain"/>
    <property type="match status" value="1"/>
</dbReference>
<dbReference type="PRINTS" id="PR00368">
    <property type="entry name" value="FADPNR"/>
</dbReference>
<dbReference type="RefSeq" id="WP_160145860.1">
    <property type="nucleotide sequence ID" value="NZ_BIFQ01000001.1"/>
</dbReference>
<dbReference type="InterPro" id="IPR023753">
    <property type="entry name" value="FAD/NAD-binding_dom"/>
</dbReference>
<keyword evidence="5" id="KW-0520">NAD</keyword>
<feature type="domain" description="FAD/NAD(P)-binding" evidence="8">
    <location>
        <begin position="6"/>
        <end position="326"/>
    </location>
</feature>
<feature type="domain" description="Pyridine nucleotide-disulphide oxidoreductase dimerisation" evidence="7">
    <location>
        <begin position="346"/>
        <end position="453"/>
    </location>
</feature>
<evidence type="ECO:0000256" key="5">
    <source>
        <dbReference type="PIRSR" id="PIRSR000350-3"/>
    </source>
</evidence>
<dbReference type="Gene3D" id="3.30.390.30">
    <property type="match status" value="1"/>
</dbReference>
<evidence type="ECO:0000256" key="1">
    <source>
        <dbReference type="ARBA" id="ARBA00007532"/>
    </source>
</evidence>
<proteinExistence type="inferred from homology"/>
<dbReference type="InterPro" id="IPR001100">
    <property type="entry name" value="Pyr_nuc-diS_OxRdtase"/>
</dbReference>
<evidence type="ECO:0000256" key="2">
    <source>
        <dbReference type="ARBA" id="ARBA00022630"/>
    </source>
</evidence>
<protein>
    <submittedName>
        <fullName evidence="9">Mercuric reductase</fullName>
    </submittedName>
</protein>
<feature type="disulfide bond" description="Redox-active" evidence="6">
    <location>
        <begin position="43"/>
        <end position="48"/>
    </location>
</feature>
<dbReference type="InterPro" id="IPR004099">
    <property type="entry name" value="Pyr_nucl-diS_OxRdtase_dimer"/>
</dbReference>
<feature type="binding site" evidence="5">
    <location>
        <begin position="180"/>
        <end position="187"/>
    </location>
    <ligand>
        <name>NAD(+)</name>
        <dbReference type="ChEBI" id="CHEBI:57540"/>
    </ligand>
</feature>
<comment type="caution">
    <text evidence="9">The sequence shown here is derived from an EMBL/GenBank/DDBJ whole genome shotgun (WGS) entry which is preliminary data.</text>
</comment>
<dbReference type="Pfam" id="PF02852">
    <property type="entry name" value="Pyr_redox_dim"/>
    <property type="match status" value="1"/>
</dbReference>
<dbReference type="SUPFAM" id="SSF51905">
    <property type="entry name" value="FAD/NAD(P)-binding domain"/>
    <property type="match status" value="1"/>
</dbReference>
<feature type="binding site" evidence="5">
    <location>
        <position position="52"/>
    </location>
    <ligand>
        <name>FAD</name>
        <dbReference type="ChEBI" id="CHEBI:57692"/>
    </ligand>
</feature>
<dbReference type="Pfam" id="PF07992">
    <property type="entry name" value="Pyr_redox_2"/>
    <property type="match status" value="1"/>
</dbReference>
<dbReference type="FunFam" id="3.30.390.30:FF:000001">
    <property type="entry name" value="Dihydrolipoyl dehydrogenase"/>
    <property type="match status" value="1"/>
</dbReference>
<dbReference type="GO" id="GO:0050660">
    <property type="term" value="F:flavin adenine dinucleotide binding"/>
    <property type="evidence" value="ECO:0007669"/>
    <property type="project" value="TreeGrafter"/>
</dbReference>
<dbReference type="Proteomes" id="UP000287224">
    <property type="component" value="Unassembled WGS sequence"/>
</dbReference>
<comment type="similarity">
    <text evidence="1">Belongs to the class-I pyridine nucleotide-disulfide oxidoreductase family.</text>
</comment>
<feature type="binding site" evidence="5">
    <location>
        <position position="271"/>
    </location>
    <ligand>
        <name>NAD(+)</name>
        <dbReference type="ChEBI" id="CHEBI:57540"/>
    </ligand>
</feature>
<dbReference type="PANTHER" id="PTHR43014:SF4">
    <property type="entry name" value="PYRIDINE NUCLEOTIDE-DISULFIDE OXIDOREDUCTASE RCLA-RELATED"/>
    <property type="match status" value="1"/>
</dbReference>
<evidence type="ECO:0000256" key="3">
    <source>
        <dbReference type="ARBA" id="ARBA00022827"/>
    </source>
</evidence>
<dbReference type="PANTHER" id="PTHR43014">
    <property type="entry name" value="MERCURIC REDUCTASE"/>
    <property type="match status" value="1"/>
</dbReference>
<keyword evidence="2" id="KW-0285">Flavoprotein</keyword>
<dbReference type="Gene3D" id="3.50.50.60">
    <property type="entry name" value="FAD/NAD(P)-binding domain"/>
    <property type="match status" value="2"/>
</dbReference>
<dbReference type="AlphaFoldDB" id="A0A401ZFA6"/>
<organism evidence="9 10">
    <name type="scientific">Dictyobacter aurantiacus</name>
    <dbReference type="NCBI Taxonomy" id="1936993"/>
    <lineage>
        <taxon>Bacteria</taxon>
        <taxon>Bacillati</taxon>
        <taxon>Chloroflexota</taxon>
        <taxon>Ktedonobacteria</taxon>
        <taxon>Ktedonobacterales</taxon>
        <taxon>Dictyobacteraceae</taxon>
        <taxon>Dictyobacter</taxon>
    </lineage>
</organism>
<evidence type="ECO:0000313" key="9">
    <source>
        <dbReference type="EMBL" id="GCE05555.1"/>
    </source>
</evidence>
<sequence length="458" mass="50003">MNDNSYDLLVIGAGAAGSTAASTAAEMHKRVGLIEVDKLGGTCLNYGCDPTKSLLQIATMLHRSRHAQRYGLSIPEATFDWRRVQDYIQSVVTRIRGGTPKQASRSLKQQGIDVFHAHATFTSPHTVSVEGQTLYADRIIVATGTSTRCPPVKGLQEVGYITNKEAVYLPQLPASLAIIGAGPLGLEFAQLFQRFGVQVTVLEHNTQLLKKEEQELADQLGDILRAEGIQIATGVELERIEHAPNTRKRLVYREENGQKQFEVDEILLATGRKPDLDELNIEAAHIDSTEKGISVDATLRTSVPHIWAAGDITGGYQFTHVASDQGHLAANNAFATTPQPFTDQAIPWVTYTDPPLAHVGQTEAELRAEGKRYKVARLSFEKVERAITNGRTAGTLKILADEHGNIFGGHILGEQADDLLAQIILAMKTGISVQTLAQTILPYPTLSEAVRWTADRFS</sequence>
<keyword evidence="4" id="KW-0560">Oxidoreductase</keyword>
<keyword evidence="10" id="KW-1185">Reference proteome</keyword>
<dbReference type="InterPro" id="IPR016156">
    <property type="entry name" value="FAD/NAD-linked_Rdtase_dimer_sf"/>
</dbReference>
<evidence type="ECO:0000259" key="8">
    <source>
        <dbReference type="Pfam" id="PF07992"/>
    </source>
</evidence>